<dbReference type="InterPro" id="IPR011009">
    <property type="entry name" value="Kinase-like_dom_sf"/>
</dbReference>
<dbReference type="InterPro" id="IPR008271">
    <property type="entry name" value="Ser/Thr_kinase_AS"/>
</dbReference>
<dbReference type="PANTHER" id="PTHR43671:SF13">
    <property type="entry name" value="SERINE_THREONINE-PROTEIN KINASE NEK2"/>
    <property type="match status" value="1"/>
</dbReference>
<keyword evidence="5" id="KW-0067">ATP-binding</keyword>
<dbReference type="GO" id="GO:0004674">
    <property type="term" value="F:protein serine/threonine kinase activity"/>
    <property type="evidence" value="ECO:0007669"/>
    <property type="project" value="UniProtKB-EC"/>
</dbReference>
<dbReference type="EC" id="2.7.11.1" evidence="1"/>
<sequence>MEMFVICLSYLLFLLMRDQVSIAMEQFDLTEPDNAVAFLREMYNLAAELKSFTNKFNKNKRTKLRAIQLAASGVTSLHTRTMQPREQSSSSSSSSSDNDDDGGGGGGGGGDGGEDDLGVFCADEIRVMLKALKWKIDCILFGHPHIAVVSHVSHAWTGFLKFVRRGQKEVEILQYLLGIDSPSNHTIAGVAIWPVHGGNVISMPAAGLWLTSLTKPNAYMWSVAKQLLEAVDFMHQHGVAHMDLKPENILVSPDGRRLSIIDFSTSIRVKGVEDMFSGIVGTVGYIPPEVAAGHHYSPIRADLWSCGKTLRELCERCRPSSPRDALLDIARQLMSEDPDKRPMMSEIFAHVAKSGSFGPLIIPQRAAHV</sequence>
<organism evidence="9 10">
    <name type="scientific">Rhizopogon vinicolor AM-OR11-026</name>
    <dbReference type="NCBI Taxonomy" id="1314800"/>
    <lineage>
        <taxon>Eukaryota</taxon>
        <taxon>Fungi</taxon>
        <taxon>Dikarya</taxon>
        <taxon>Basidiomycota</taxon>
        <taxon>Agaricomycotina</taxon>
        <taxon>Agaricomycetes</taxon>
        <taxon>Agaricomycetidae</taxon>
        <taxon>Boletales</taxon>
        <taxon>Suillineae</taxon>
        <taxon>Rhizopogonaceae</taxon>
        <taxon>Rhizopogon</taxon>
    </lineage>
</organism>
<keyword evidence="2" id="KW-0808">Transferase</keyword>
<evidence type="ECO:0000256" key="1">
    <source>
        <dbReference type="ARBA" id="ARBA00012513"/>
    </source>
</evidence>
<feature type="chain" id="PRO_5008597981" description="non-specific serine/threonine protein kinase" evidence="7">
    <location>
        <begin position="24"/>
        <end position="369"/>
    </location>
</feature>
<dbReference type="SMART" id="SM00220">
    <property type="entry name" value="S_TKc"/>
    <property type="match status" value="1"/>
</dbReference>
<dbReference type="PROSITE" id="PS50011">
    <property type="entry name" value="PROTEIN_KINASE_DOM"/>
    <property type="match status" value="1"/>
</dbReference>
<dbReference type="Gene3D" id="1.10.510.10">
    <property type="entry name" value="Transferase(Phosphotransferase) domain 1"/>
    <property type="match status" value="1"/>
</dbReference>
<proteinExistence type="predicted"/>
<evidence type="ECO:0000259" key="8">
    <source>
        <dbReference type="PROSITE" id="PS50011"/>
    </source>
</evidence>
<evidence type="ECO:0000256" key="4">
    <source>
        <dbReference type="ARBA" id="ARBA00022777"/>
    </source>
</evidence>
<dbReference type="Pfam" id="PF00069">
    <property type="entry name" value="Pkinase"/>
    <property type="match status" value="1"/>
</dbReference>
<dbReference type="PANTHER" id="PTHR43671">
    <property type="entry name" value="SERINE/THREONINE-PROTEIN KINASE NEK"/>
    <property type="match status" value="1"/>
</dbReference>
<protein>
    <recommendedName>
        <fullName evidence="1">non-specific serine/threonine protein kinase</fullName>
        <ecNumber evidence="1">2.7.11.1</ecNumber>
    </recommendedName>
</protein>
<accession>A0A1B7NFE9</accession>
<evidence type="ECO:0000313" key="10">
    <source>
        <dbReference type="Proteomes" id="UP000092154"/>
    </source>
</evidence>
<dbReference type="OrthoDB" id="2692480at2759"/>
<feature type="region of interest" description="Disordered" evidence="6">
    <location>
        <begin position="78"/>
        <end position="113"/>
    </location>
</feature>
<evidence type="ECO:0000256" key="2">
    <source>
        <dbReference type="ARBA" id="ARBA00022679"/>
    </source>
</evidence>
<dbReference type="STRING" id="1314800.A0A1B7NFE9"/>
<dbReference type="PROSITE" id="PS00108">
    <property type="entry name" value="PROTEIN_KINASE_ST"/>
    <property type="match status" value="1"/>
</dbReference>
<reference evidence="9 10" key="1">
    <citation type="submission" date="2016-06" db="EMBL/GenBank/DDBJ databases">
        <title>Comparative genomics of the ectomycorrhizal sister species Rhizopogon vinicolor and Rhizopogon vesiculosus (Basidiomycota: Boletales) reveals a divergence of the mating type B locus.</title>
        <authorList>
            <consortium name="DOE Joint Genome Institute"/>
            <person name="Mujic A.B."/>
            <person name="Kuo A."/>
            <person name="Tritt A."/>
            <person name="Lipzen A."/>
            <person name="Chen C."/>
            <person name="Johnson J."/>
            <person name="Sharma A."/>
            <person name="Barry K."/>
            <person name="Grigoriev I.V."/>
            <person name="Spatafora J.W."/>
        </authorList>
    </citation>
    <scope>NUCLEOTIDE SEQUENCE [LARGE SCALE GENOMIC DNA]</scope>
    <source>
        <strain evidence="9 10">AM-OR11-026</strain>
    </source>
</reference>
<feature type="domain" description="Protein kinase" evidence="8">
    <location>
        <begin position="96"/>
        <end position="369"/>
    </location>
</feature>
<evidence type="ECO:0000256" key="3">
    <source>
        <dbReference type="ARBA" id="ARBA00022741"/>
    </source>
</evidence>
<feature type="signal peptide" evidence="7">
    <location>
        <begin position="1"/>
        <end position="23"/>
    </location>
</feature>
<dbReference type="InterPro" id="IPR000719">
    <property type="entry name" value="Prot_kinase_dom"/>
</dbReference>
<keyword evidence="3" id="KW-0547">Nucleotide-binding</keyword>
<name>A0A1B7NFE9_9AGAM</name>
<evidence type="ECO:0000256" key="6">
    <source>
        <dbReference type="SAM" id="MobiDB-lite"/>
    </source>
</evidence>
<keyword evidence="10" id="KW-1185">Reference proteome</keyword>
<evidence type="ECO:0000256" key="5">
    <source>
        <dbReference type="ARBA" id="ARBA00022840"/>
    </source>
</evidence>
<evidence type="ECO:0000256" key="7">
    <source>
        <dbReference type="SAM" id="SignalP"/>
    </source>
</evidence>
<dbReference type="InterPro" id="IPR050660">
    <property type="entry name" value="NEK_Ser/Thr_kinase"/>
</dbReference>
<dbReference type="InParanoid" id="A0A1B7NFE9"/>
<feature type="compositionally biased region" description="Polar residues" evidence="6">
    <location>
        <begin position="78"/>
        <end position="87"/>
    </location>
</feature>
<dbReference type="EMBL" id="KV448135">
    <property type="protein sequence ID" value="OAX43596.1"/>
    <property type="molecule type" value="Genomic_DNA"/>
</dbReference>
<dbReference type="SUPFAM" id="SSF56112">
    <property type="entry name" value="Protein kinase-like (PK-like)"/>
    <property type="match status" value="1"/>
</dbReference>
<dbReference type="AlphaFoldDB" id="A0A1B7NFE9"/>
<dbReference type="Proteomes" id="UP000092154">
    <property type="component" value="Unassembled WGS sequence"/>
</dbReference>
<evidence type="ECO:0000313" key="9">
    <source>
        <dbReference type="EMBL" id="OAX43596.1"/>
    </source>
</evidence>
<keyword evidence="4 9" id="KW-0418">Kinase</keyword>
<gene>
    <name evidence="9" type="ORF">K503DRAFT_107086</name>
</gene>
<keyword evidence="7" id="KW-0732">Signal</keyword>
<dbReference type="GO" id="GO:0005524">
    <property type="term" value="F:ATP binding"/>
    <property type="evidence" value="ECO:0007669"/>
    <property type="project" value="UniProtKB-KW"/>
</dbReference>